<feature type="coiled-coil region" evidence="5">
    <location>
        <begin position="57"/>
        <end position="84"/>
    </location>
</feature>
<evidence type="ECO:0000313" key="6">
    <source>
        <dbReference type="EMBL" id="KAJ1979375.1"/>
    </source>
</evidence>
<dbReference type="OrthoDB" id="5532350at2759"/>
<keyword evidence="5" id="KW-0175">Coiled coil</keyword>
<protein>
    <recommendedName>
        <fullName evidence="4">ATPase inhibitor, mitochondrial</fullName>
    </recommendedName>
</protein>
<dbReference type="EMBL" id="JANBQB010000222">
    <property type="protein sequence ID" value="KAJ1979375.1"/>
    <property type="molecule type" value="Genomic_DNA"/>
</dbReference>
<evidence type="ECO:0000256" key="3">
    <source>
        <dbReference type="ARBA" id="ARBA00023128"/>
    </source>
</evidence>
<comment type="function">
    <text evidence="4">Inhibits the enzyme activity of ATPase.</text>
</comment>
<name>A0A9W8ED72_9FUNG</name>
<reference evidence="6" key="1">
    <citation type="submission" date="2022-07" db="EMBL/GenBank/DDBJ databases">
        <title>Phylogenomic reconstructions and comparative analyses of Kickxellomycotina fungi.</title>
        <authorList>
            <person name="Reynolds N.K."/>
            <person name="Stajich J.E."/>
            <person name="Barry K."/>
            <person name="Grigoriev I.V."/>
            <person name="Crous P."/>
            <person name="Smith M.E."/>
        </authorList>
    </citation>
    <scope>NUCLEOTIDE SEQUENCE</scope>
    <source>
        <strain evidence="6">RSA 567</strain>
    </source>
</reference>
<gene>
    <name evidence="6" type="ORF">H4R34_002853</name>
</gene>
<sequence>MLPTLASRRILALVGKSAGVRQTAVAFYSEGSIPRAGGSFKEKEQAQENQYIHQQDMAKLKKILEQLEKTEKHVEGLKKELRDHIDGQSKP</sequence>
<organism evidence="6 7">
    <name type="scientific">Dimargaris verticillata</name>
    <dbReference type="NCBI Taxonomy" id="2761393"/>
    <lineage>
        <taxon>Eukaryota</taxon>
        <taxon>Fungi</taxon>
        <taxon>Fungi incertae sedis</taxon>
        <taxon>Zoopagomycota</taxon>
        <taxon>Kickxellomycotina</taxon>
        <taxon>Dimargaritomycetes</taxon>
        <taxon>Dimargaritales</taxon>
        <taxon>Dimargaritaceae</taxon>
        <taxon>Dimargaris</taxon>
    </lineage>
</organism>
<dbReference type="GO" id="GO:0042030">
    <property type="term" value="F:ATPase inhibitor activity"/>
    <property type="evidence" value="ECO:0007669"/>
    <property type="project" value="InterPro"/>
</dbReference>
<dbReference type="Proteomes" id="UP001151582">
    <property type="component" value="Unassembled WGS sequence"/>
</dbReference>
<proteinExistence type="inferred from homology"/>
<dbReference type="InterPro" id="IPR007648">
    <property type="entry name" value="ATPase_inhibitor_mt"/>
</dbReference>
<dbReference type="Gene3D" id="1.20.5.500">
    <property type="entry name" value="Single helix bin"/>
    <property type="match status" value="1"/>
</dbReference>
<comment type="similarity">
    <text evidence="2 4">Belongs to the ATPase inhibitor family.</text>
</comment>
<evidence type="ECO:0000256" key="2">
    <source>
        <dbReference type="ARBA" id="ARBA00010901"/>
    </source>
</evidence>
<comment type="caution">
    <text evidence="6">The sequence shown here is derived from an EMBL/GenBank/DDBJ whole genome shotgun (WGS) entry which is preliminary data.</text>
</comment>
<dbReference type="AlphaFoldDB" id="A0A9W8ED72"/>
<evidence type="ECO:0000256" key="4">
    <source>
        <dbReference type="RuleBase" id="RU368087"/>
    </source>
</evidence>
<accession>A0A9W8ED72</accession>
<evidence type="ECO:0000256" key="1">
    <source>
        <dbReference type="ARBA" id="ARBA00004173"/>
    </source>
</evidence>
<keyword evidence="7" id="KW-1185">Reference proteome</keyword>
<dbReference type="Pfam" id="PF04568">
    <property type="entry name" value="IATP"/>
    <property type="match status" value="1"/>
</dbReference>
<evidence type="ECO:0000313" key="7">
    <source>
        <dbReference type="Proteomes" id="UP001151582"/>
    </source>
</evidence>
<dbReference type="GO" id="GO:0005739">
    <property type="term" value="C:mitochondrion"/>
    <property type="evidence" value="ECO:0007669"/>
    <property type="project" value="UniProtKB-SubCell"/>
</dbReference>
<dbReference type="SUPFAM" id="SSF64602">
    <property type="entry name" value="F1 ATPase inhibitor, IF1, C-terminal domain"/>
    <property type="match status" value="1"/>
</dbReference>
<comment type="subcellular location">
    <subcellularLocation>
        <location evidence="1">Mitochondrion</location>
    </subcellularLocation>
</comment>
<evidence type="ECO:0000256" key="5">
    <source>
        <dbReference type="SAM" id="Coils"/>
    </source>
</evidence>
<keyword evidence="3" id="KW-0496">Mitochondrion</keyword>